<dbReference type="AlphaFoldDB" id="A0A6A0BBA6"/>
<dbReference type="RefSeq" id="WP_228462007.1">
    <property type="nucleotide sequence ID" value="NZ_BLLI01000032.1"/>
</dbReference>
<dbReference type="InterPro" id="IPR003409">
    <property type="entry name" value="MORN"/>
</dbReference>
<evidence type="ECO:0008006" key="6">
    <source>
        <dbReference type="Google" id="ProtNLM"/>
    </source>
</evidence>
<sequence>MGQTYKEKLTEIEQKRQAQQEKISNFDSESPEILETTSQSAQTISSVTETVQTPKKKVKLMTVAIFVSFFVILIAQVYALDVISFKREVTQTALDKSFTYKGSLKKEHFSGKATVTDNSGNTLTATFKDGRITGSAKYDRKNAYVVEYISADKARITLANHIVVTQENANYTLKSDTFSYDGEWRFGGTWQGTMTFSNGAVYKGTWKNGLPNGQGLYTPIIGEPIKANFKFGVPEE</sequence>
<dbReference type="PANTHER" id="PTHR23084">
    <property type="entry name" value="PHOSPHATIDYLINOSITOL-4-PHOSPHATE 5-KINASE RELATED"/>
    <property type="match status" value="1"/>
</dbReference>
<organism evidence="4 5">
    <name type="scientific">Pseudolactococcus hodotermopsidis</name>
    <dbReference type="NCBI Taxonomy" id="2709157"/>
    <lineage>
        <taxon>Bacteria</taxon>
        <taxon>Bacillati</taxon>
        <taxon>Bacillota</taxon>
        <taxon>Bacilli</taxon>
        <taxon>Lactobacillales</taxon>
        <taxon>Streptococcaceae</taxon>
        <taxon>Pseudolactococcus</taxon>
    </lineage>
</organism>
<evidence type="ECO:0000313" key="5">
    <source>
        <dbReference type="Proteomes" id="UP000480303"/>
    </source>
</evidence>
<keyword evidence="3" id="KW-0812">Transmembrane</keyword>
<dbReference type="PANTHER" id="PTHR23084:SF263">
    <property type="entry name" value="MORN REPEAT-CONTAINING PROTEIN 1"/>
    <property type="match status" value="1"/>
</dbReference>
<dbReference type="EMBL" id="BLLI01000032">
    <property type="protein sequence ID" value="GFH42632.1"/>
    <property type="molecule type" value="Genomic_DNA"/>
</dbReference>
<keyword evidence="3" id="KW-1133">Transmembrane helix</keyword>
<evidence type="ECO:0000256" key="3">
    <source>
        <dbReference type="SAM" id="Phobius"/>
    </source>
</evidence>
<protein>
    <recommendedName>
        <fullName evidence="6">MORN repeat protein</fullName>
    </recommendedName>
</protein>
<name>A0A6A0BBA6_9LACT</name>
<dbReference type="Gene3D" id="2.20.110.10">
    <property type="entry name" value="Histone H3 K4-specific methyltransferase SET7/9 N-terminal domain"/>
    <property type="match status" value="1"/>
</dbReference>
<keyword evidence="5" id="KW-1185">Reference proteome</keyword>
<proteinExistence type="predicted"/>
<gene>
    <name evidence="4" type="ORF">Hs30E_11830</name>
</gene>
<evidence type="ECO:0000256" key="2">
    <source>
        <dbReference type="SAM" id="Coils"/>
    </source>
</evidence>
<evidence type="ECO:0000256" key="1">
    <source>
        <dbReference type="ARBA" id="ARBA00022737"/>
    </source>
</evidence>
<dbReference type="Proteomes" id="UP000480303">
    <property type="component" value="Unassembled WGS sequence"/>
</dbReference>
<evidence type="ECO:0000313" key="4">
    <source>
        <dbReference type="EMBL" id="GFH42632.1"/>
    </source>
</evidence>
<dbReference type="SUPFAM" id="SSF82185">
    <property type="entry name" value="Histone H3 K4-specific methyltransferase SET7/9 N-terminal domain"/>
    <property type="match status" value="1"/>
</dbReference>
<feature type="transmembrane region" description="Helical" evidence="3">
    <location>
        <begin position="60"/>
        <end position="80"/>
    </location>
</feature>
<reference evidence="4 5" key="1">
    <citation type="submission" date="2020-02" db="EMBL/GenBank/DDBJ databases">
        <title>Draft genome sequence of Lactococcus sp. Hs30E4-3.</title>
        <authorList>
            <person name="Noda S."/>
            <person name="Yuki M."/>
            <person name="Ohkuma M."/>
        </authorList>
    </citation>
    <scope>NUCLEOTIDE SEQUENCE [LARGE SCALE GENOMIC DNA]</scope>
    <source>
        <strain evidence="4 5">Hs30E4-3</strain>
    </source>
</reference>
<dbReference type="Pfam" id="PF02493">
    <property type="entry name" value="MORN"/>
    <property type="match status" value="1"/>
</dbReference>
<feature type="coiled-coil region" evidence="2">
    <location>
        <begin position="2"/>
        <end position="29"/>
    </location>
</feature>
<comment type="caution">
    <text evidence="4">The sequence shown here is derived from an EMBL/GenBank/DDBJ whole genome shotgun (WGS) entry which is preliminary data.</text>
</comment>
<keyword evidence="1" id="KW-0677">Repeat</keyword>
<keyword evidence="2" id="KW-0175">Coiled coil</keyword>
<keyword evidence="3" id="KW-0472">Membrane</keyword>
<accession>A0A6A0BBA6</accession>